<dbReference type="Proteomes" id="UP000278775">
    <property type="component" value="Unassembled WGS sequence"/>
</dbReference>
<dbReference type="RefSeq" id="WP_122635464.1">
    <property type="nucleotide sequence ID" value="NZ_QWIU01000002.1"/>
</dbReference>
<organism evidence="2 3">
    <name type="scientific">Chryseobacterium nematophagum</name>
    <dbReference type="NCBI Taxonomy" id="2305228"/>
    <lineage>
        <taxon>Bacteria</taxon>
        <taxon>Pseudomonadati</taxon>
        <taxon>Bacteroidota</taxon>
        <taxon>Flavobacteriia</taxon>
        <taxon>Flavobacteriales</taxon>
        <taxon>Weeksellaceae</taxon>
        <taxon>Chryseobacterium group</taxon>
        <taxon>Chryseobacterium</taxon>
    </lineage>
</organism>
<dbReference type="OrthoDB" id="2110692at2"/>
<dbReference type="EMBL" id="QWIU01000002">
    <property type="protein sequence ID" value="RNA61311.1"/>
    <property type="molecule type" value="Genomic_DNA"/>
</dbReference>
<sequence>MLESFENGGTRKQLLARSKYLLYKSRDKWSKTQRQRAGILFSQYTECEKVYGLTDKLRNIYNQNIIKSVAMTKLAYWFKEVEEVGFKSFNILSKTVMNHYRDILNYFDKRSTKSFFLIFIQLFIYI</sequence>
<dbReference type="AlphaFoldDB" id="A0A3M7TCV8"/>
<dbReference type="Pfam" id="PF01610">
    <property type="entry name" value="DDE_Tnp_ISL3"/>
    <property type="match status" value="1"/>
</dbReference>
<evidence type="ECO:0000259" key="1">
    <source>
        <dbReference type="Pfam" id="PF01610"/>
    </source>
</evidence>
<proteinExistence type="predicted"/>
<protein>
    <submittedName>
        <fullName evidence="2">Transposase</fullName>
    </submittedName>
</protein>
<name>A0A3M7TCV8_9FLAO</name>
<gene>
    <name evidence="2" type="ORF">D1631_04880</name>
</gene>
<evidence type="ECO:0000313" key="2">
    <source>
        <dbReference type="EMBL" id="RNA61311.1"/>
    </source>
</evidence>
<feature type="domain" description="Transposase IS204/IS1001/IS1096/IS1165 DDE" evidence="1">
    <location>
        <begin position="10"/>
        <end position="113"/>
    </location>
</feature>
<accession>A0A3M7TCV8</accession>
<reference evidence="2 3" key="1">
    <citation type="submission" date="2018-08" db="EMBL/GenBank/DDBJ databases">
        <title>Chryseobacterium nematophagum: a novel matrix digesting pathogen of nematodes.</title>
        <authorList>
            <person name="Page A."/>
            <person name="Roberts M."/>
            <person name="Felix M.-A."/>
            <person name="Weir W."/>
        </authorList>
    </citation>
    <scope>NUCLEOTIDE SEQUENCE [LARGE SCALE GENOMIC DNA]</scope>
    <source>
        <strain evidence="2 3">JUb129</strain>
    </source>
</reference>
<comment type="caution">
    <text evidence="2">The sequence shown here is derived from an EMBL/GenBank/DDBJ whole genome shotgun (WGS) entry which is preliminary data.</text>
</comment>
<dbReference type="InterPro" id="IPR002560">
    <property type="entry name" value="Transposase_DDE"/>
</dbReference>
<evidence type="ECO:0000313" key="3">
    <source>
        <dbReference type="Proteomes" id="UP000278775"/>
    </source>
</evidence>